<dbReference type="Gene3D" id="3.40.50.1010">
    <property type="entry name" value="5'-nuclease"/>
    <property type="match status" value="1"/>
</dbReference>
<dbReference type="EC" id="3.1.-.-" evidence="6"/>
<gene>
    <name evidence="6" type="primary">vapC</name>
    <name evidence="8" type="ORF">BJ983_005183</name>
</gene>
<dbReference type="Proteomes" id="UP000535890">
    <property type="component" value="Unassembled WGS sequence"/>
</dbReference>
<evidence type="ECO:0000256" key="5">
    <source>
        <dbReference type="ARBA" id="ARBA00022842"/>
    </source>
</evidence>
<evidence type="ECO:0000256" key="3">
    <source>
        <dbReference type="ARBA" id="ARBA00022723"/>
    </source>
</evidence>
<keyword evidence="5 6" id="KW-0460">Magnesium</keyword>
<evidence type="ECO:0000259" key="7">
    <source>
        <dbReference type="Pfam" id="PF01850"/>
    </source>
</evidence>
<evidence type="ECO:0000256" key="6">
    <source>
        <dbReference type="HAMAP-Rule" id="MF_00265"/>
    </source>
</evidence>
<feature type="binding site" evidence="6">
    <location>
        <position position="91"/>
    </location>
    <ligand>
        <name>Mg(2+)</name>
        <dbReference type="ChEBI" id="CHEBI:18420"/>
    </ligand>
</feature>
<proteinExistence type="inferred from homology"/>
<keyword evidence="1 6" id="KW-1277">Toxin-antitoxin system</keyword>
<organism evidence="8 9">
    <name type="scientific">Actinomycetospora corticicola</name>
    <dbReference type="NCBI Taxonomy" id="663602"/>
    <lineage>
        <taxon>Bacteria</taxon>
        <taxon>Bacillati</taxon>
        <taxon>Actinomycetota</taxon>
        <taxon>Actinomycetes</taxon>
        <taxon>Pseudonocardiales</taxon>
        <taxon>Pseudonocardiaceae</taxon>
        <taxon>Actinomycetospora</taxon>
    </lineage>
</organism>
<comment type="caution">
    <text evidence="8">The sequence shown here is derived from an EMBL/GenBank/DDBJ whole genome shotgun (WGS) entry which is preliminary data.</text>
</comment>
<dbReference type="RefSeq" id="WP_179796443.1">
    <property type="nucleotide sequence ID" value="NZ_BAABHP010000022.1"/>
</dbReference>
<evidence type="ECO:0000313" key="8">
    <source>
        <dbReference type="EMBL" id="NYD39081.1"/>
    </source>
</evidence>
<reference evidence="8 9" key="1">
    <citation type="submission" date="2020-07" db="EMBL/GenBank/DDBJ databases">
        <title>Sequencing the genomes of 1000 actinobacteria strains.</title>
        <authorList>
            <person name="Klenk H.-P."/>
        </authorList>
    </citation>
    <scope>NUCLEOTIDE SEQUENCE [LARGE SCALE GENOMIC DNA]</scope>
    <source>
        <strain evidence="8 9">DSM 45772</strain>
    </source>
</reference>
<dbReference type="GO" id="GO:0016787">
    <property type="term" value="F:hydrolase activity"/>
    <property type="evidence" value="ECO:0007669"/>
    <property type="project" value="UniProtKB-KW"/>
</dbReference>
<keyword evidence="4 6" id="KW-0378">Hydrolase</keyword>
<keyword evidence="3 6" id="KW-0479">Metal-binding</keyword>
<evidence type="ECO:0000256" key="4">
    <source>
        <dbReference type="ARBA" id="ARBA00022801"/>
    </source>
</evidence>
<feature type="binding site" evidence="6">
    <location>
        <position position="5"/>
    </location>
    <ligand>
        <name>Mg(2+)</name>
        <dbReference type="ChEBI" id="CHEBI:18420"/>
    </ligand>
</feature>
<sequence>MLYLDTAALVKLVRPEPETSTLLPWLNDRTGTPWLTSVIAEVELPRVLRRVAPMALGAVPALLARLHRCELDEVVRATAASLAGDHLRNLDAIHLATATVVAGAALEEFVTYDRRLAQEAVGLGLRVAAPGADQGPAWP</sequence>
<comment type="cofactor">
    <cofactor evidence="6">
        <name>Mg(2+)</name>
        <dbReference type="ChEBI" id="CHEBI:18420"/>
    </cofactor>
</comment>
<dbReference type="CDD" id="cd09874">
    <property type="entry name" value="PIN_MT3492-like"/>
    <property type="match status" value="1"/>
</dbReference>
<dbReference type="InterPro" id="IPR002716">
    <property type="entry name" value="PIN_dom"/>
</dbReference>
<keyword evidence="6" id="KW-0800">Toxin</keyword>
<dbReference type="EMBL" id="JACCBN010000001">
    <property type="protein sequence ID" value="NYD39081.1"/>
    <property type="molecule type" value="Genomic_DNA"/>
</dbReference>
<feature type="domain" description="PIN" evidence="7">
    <location>
        <begin position="3"/>
        <end position="118"/>
    </location>
</feature>
<dbReference type="SUPFAM" id="SSF88723">
    <property type="entry name" value="PIN domain-like"/>
    <property type="match status" value="1"/>
</dbReference>
<name>A0A7Y9J8G3_9PSEU</name>
<keyword evidence="9" id="KW-1185">Reference proteome</keyword>
<keyword evidence="2 6" id="KW-0540">Nuclease</keyword>
<dbReference type="GO" id="GO:0000287">
    <property type="term" value="F:magnesium ion binding"/>
    <property type="evidence" value="ECO:0007669"/>
    <property type="project" value="UniProtKB-UniRule"/>
</dbReference>
<evidence type="ECO:0000256" key="1">
    <source>
        <dbReference type="ARBA" id="ARBA00022649"/>
    </source>
</evidence>
<dbReference type="GO" id="GO:0090729">
    <property type="term" value="F:toxin activity"/>
    <property type="evidence" value="ECO:0007669"/>
    <property type="project" value="UniProtKB-KW"/>
</dbReference>
<dbReference type="AlphaFoldDB" id="A0A7Y9J8G3"/>
<dbReference type="InterPro" id="IPR022907">
    <property type="entry name" value="VapC_family"/>
</dbReference>
<dbReference type="GO" id="GO:0004540">
    <property type="term" value="F:RNA nuclease activity"/>
    <property type="evidence" value="ECO:0007669"/>
    <property type="project" value="InterPro"/>
</dbReference>
<comment type="function">
    <text evidence="6">Toxic component of a toxin-antitoxin (TA) system. An RNase.</text>
</comment>
<comment type="similarity">
    <text evidence="6">Belongs to the PINc/VapC protein family.</text>
</comment>
<dbReference type="HAMAP" id="MF_00265">
    <property type="entry name" value="VapC_Nob1"/>
    <property type="match status" value="1"/>
</dbReference>
<evidence type="ECO:0000313" key="9">
    <source>
        <dbReference type="Proteomes" id="UP000535890"/>
    </source>
</evidence>
<dbReference type="Pfam" id="PF01850">
    <property type="entry name" value="PIN"/>
    <property type="match status" value="1"/>
</dbReference>
<evidence type="ECO:0000256" key="2">
    <source>
        <dbReference type="ARBA" id="ARBA00022722"/>
    </source>
</evidence>
<dbReference type="InterPro" id="IPR029060">
    <property type="entry name" value="PIN-like_dom_sf"/>
</dbReference>
<accession>A0A7Y9J8G3</accession>
<protein>
    <recommendedName>
        <fullName evidence="6">Ribonuclease VapC</fullName>
        <shortName evidence="6">RNase VapC</shortName>
        <ecNumber evidence="6">3.1.-.-</ecNumber>
    </recommendedName>
    <alternativeName>
        <fullName evidence="6">Toxin VapC</fullName>
    </alternativeName>
</protein>